<dbReference type="CDD" id="cd06261">
    <property type="entry name" value="TM_PBP2"/>
    <property type="match status" value="1"/>
</dbReference>
<keyword evidence="5 7" id="KW-1133">Transmembrane helix</keyword>
<evidence type="ECO:0000259" key="8">
    <source>
        <dbReference type="PROSITE" id="PS50928"/>
    </source>
</evidence>
<evidence type="ECO:0000256" key="3">
    <source>
        <dbReference type="ARBA" id="ARBA00022475"/>
    </source>
</evidence>
<evidence type="ECO:0000256" key="5">
    <source>
        <dbReference type="ARBA" id="ARBA00022989"/>
    </source>
</evidence>
<dbReference type="PROSITE" id="PS50928">
    <property type="entry name" value="ABC_TM1"/>
    <property type="match status" value="1"/>
</dbReference>
<keyword evidence="3" id="KW-1003">Cell membrane</keyword>
<dbReference type="Pfam" id="PF00528">
    <property type="entry name" value="BPD_transp_1"/>
    <property type="match status" value="1"/>
</dbReference>
<dbReference type="SUPFAM" id="SSF161098">
    <property type="entry name" value="MetI-like"/>
    <property type="match status" value="1"/>
</dbReference>
<evidence type="ECO:0000256" key="7">
    <source>
        <dbReference type="RuleBase" id="RU363032"/>
    </source>
</evidence>
<dbReference type="EMBL" id="DVOT01000067">
    <property type="protein sequence ID" value="HIV27068.1"/>
    <property type="molecule type" value="Genomic_DNA"/>
</dbReference>
<feature type="transmembrane region" description="Helical" evidence="7">
    <location>
        <begin position="20"/>
        <end position="41"/>
    </location>
</feature>
<dbReference type="PANTHER" id="PTHR43744:SF9">
    <property type="entry name" value="POLYGALACTURONAN_RHAMNOGALACTURONAN TRANSPORT SYSTEM PERMEASE PROTEIN YTCP"/>
    <property type="match status" value="1"/>
</dbReference>
<evidence type="ECO:0000256" key="4">
    <source>
        <dbReference type="ARBA" id="ARBA00022692"/>
    </source>
</evidence>
<reference evidence="9" key="2">
    <citation type="journal article" date="2021" name="PeerJ">
        <title>Extensive microbial diversity within the chicken gut microbiome revealed by metagenomics and culture.</title>
        <authorList>
            <person name="Gilroy R."/>
            <person name="Ravi A."/>
            <person name="Getino M."/>
            <person name="Pursley I."/>
            <person name="Horton D.L."/>
            <person name="Alikhan N.F."/>
            <person name="Baker D."/>
            <person name="Gharbi K."/>
            <person name="Hall N."/>
            <person name="Watson M."/>
            <person name="Adriaenssens E.M."/>
            <person name="Foster-Nyarko E."/>
            <person name="Jarju S."/>
            <person name="Secka A."/>
            <person name="Antonio M."/>
            <person name="Oren A."/>
            <person name="Chaudhuri R.R."/>
            <person name="La Ragione R."/>
            <person name="Hildebrand F."/>
            <person name="Pallen M.J."/>
        </authorList>
    </citation>
    <scope>NUCLEOTIDE SEQUENCE</scope>
    <source>
        <strain evidence="9">CHK183-6373</strain>
    </source>
</reference>
<comment type="subcellular location">
    <subcellularLocation>
        <location evidence="1 7">Cell membrane</location>
        <topology evidence="1 7">Multi-pass membrane protein</topology>
    </subcellularLocation>
</comment>
<dbReference type="Proteomes" id="UP000886884">
    <property type="component" value="Unassembled WGS sequence"/>
</dbReference>
<dbReference type="InterPro" id="IPR000515">
    <property type="entry name" value="MetI-like"/>
</dbReference>
<keyword evidence="6 7" id="KW-0472">Membrane</keyword>
<dbReference type="GO" id="GO:0055085">
    <property type="term" value="P:transmembrane transport"/>
    <property type="evidence" value="ECO:0007669"/>
    <property type="project" value="InterPro"/>
</dbReference>
<accession>A0A9D1P7P2</accession>
<gene>
    <name evidence="9" type="ORF">IAA64_03790</name>
</gene>
<feature type="transmembrane region" description="Helical" evidence="7">
    <location>
        <begin position="186"/>
        <end position="206"/>
    </location>
</feature>
<comment type="caution">
    <text evidence="9">The sequence shown here is derived from an EMBL/GenBank/DDBJ whole genome shotgun (WGS) entry which is preliminary data.</text>
</comment>
<feature type="transmembrane region" description="Helical" evidence="7">
    <location>
        <begin position="113"/>
        <end position="132"/>
    </location>
</feature>
<organism evidence="9 10">
    <name type="scientific">Candidatus Ornithocaccomicrobium faecavium</name>
    <dbReference type="NCBI Taxonomy" id="2840890"/>
    <lineage>
        <taxon>Bacteria</taxon>
        <taxon>Bacillati</taxon>
        <taxon>Bacillota</taxon>
        <taxon>Clostridia</taxon>
        <taxon>Candidatus Ornithocaccomicrobium</taxon>
    </lineage>
</organism>
<feature type="domain" description="ABC transmembrane type-1" evidence="8">
    <location>
        <begin position="78"/>
        <end position="274"/>
    </location>
</feature>
<dbReference type="AlphaFoldDB" id="A0A9D1P7P2"/>
<evidence type="ECO:0000256" key="6">
    <source>
        <dbReference type="ARBA" id="ARBA00023136"/>
    </source>
</evidence>
<evidence type="ECO:0000256" key="2">
    <source>
        <dbReference type="ARBA" id="ARBA00022448"/>
    </source>
</evidence>
<evidence type="ECO:0000313" key="10">
    <source>
        <dbReference type="Proteomes" id="UP000886884"/>
    </source>
</evidence>
<feature type="transmembrane region" description="Helical" evidence="7">
    <location>
        <begin position="258"/>
        <end position="275"/>
    </location>
</feature>
<keyword evidence="4 7" id="KW-0812">Transmembrane</keyword>
<dbReference type="GO" id="GO:0005886">
    <property type="term" value="C:plasma membrane"/>
    <property type="evidence" value="ECO:0007669"/>
    <property type="project" value="UniProtKB-SubCell"/>
</dbReference>
<proteinExistence type="inferred from homology"/>
<feature type="transmembrane region" description="Helical" evidence="7">
    <location>
        <begin position="144"/>
        <end position="165"/>
    </location>
</feature>
<name>A0A9D1P7P2_9FIRM</name>
<evidence type="ECO:0000313" key="9">
    <source>
        <dbReference type="EMBL" id="HIV27068.1"/>
    </source>
</evidence>
<sequence length="290" mass="31990">MVNRRVLSVGDRCFNASMYVILGGFAILCIFPLMYVVSVSLTPYSEVLRNGGFVVIPRNITLDAYRLFLDDSRILNSYGVTIFITVVGTAINIPLTILLAYPLSKKDLPGGNGVMFFVLFTMLFNGGMIPRYLIVKAFGLIDSIWSLIIPIAIAPYNVILMRTFFRSLPTDLFEAAFIDGAGETRTLLRIAMPLAMPAIMTNVMFYGVTHWNTFMSAILYITDTDLQPLQVVLRGIIAGTEQMVEAAEYSAPTETLKMAAVVLTALPIIIVYPFIQKHFTSGMLVGAIKG</sequence>
<evidence type="ECO:0000256" key="1">
    <source>
        <dbReference type="ARBA" id="ARBA00004651"/>
    </source>
</evidence>
<dbReference type="PANTHER" id="PTHR43744">
    <property type="entry name" value="ABC TRANSPORTER PERMEASE PROTEIN MG189-RELATED-RELATED"/>
    <property type="match status" value="1"/>
</dbReference>
<dbReference type="Gene3D" id="1.10.3720.10">
    <property type="entry name" value="MetI-like"/>
    <property type="match status" value="1"/>
</dbReference>
<dbReference type="InterPro" id="IPR035906">
    <property type="entry name" value="MetI-like_sf"/>
</dbReference>
<feature type="transmembrane region" description="Helical" evidence="7">
    <location>
        <begin position="78"/>
        <end position="101"/>
    </location>
</feature>
<reference evidence="9" key="1">
    <citation type="submission" date="2020-10" db="EMBL/GenBank/DDBJ databases">
        <authorList>
            <person name="Gilroy R."/>
        </authorList>
    </citation>
    <scope>NUCLEOTIDE SEQUENCE</scope>
    <source>
        <strain evidence="9">CHK183-6373</strain>
    </source>
</reference>
<keyword evidence="2 7" id="KW-0813">Transport</keyword>
<protein>
    <submittedName>
        <fullName evidence="9">Carbohydrate ABC transporter permease</fullName>
    </submittedName>
</protein>
<comment type="similarity">
    <text evidence="7">Belongs to the binding-protein-dependent transport system permease family.</text>
</comment>